<dbReference type="AlphaFoldDB" id="A0A1I7XUZ9"/>
<dbReference type="SUPFAM" id="SSF56801">
    <property type="entry name" value="Acetyl-CoA synthetase-like"/>
    <property type="match status" value="1"/>
</dbReference>
<evidence type="ECO:0000313" key="4">
    <source>
        <dbReference type="Proteomes" id="UP000095283"/>
    </source>
</evidence>
<dbReference type="InterPro" id="IPR020845">
    <property type="entry name" value="AMP-binding_CS"/>
</dbReference>
<dbReference type="WBParaSite" id="Hba_21157">
    <property type="protein sequence ID" value="Hba_21157"/>
    <property type="gene ID" value="Hba_21157"/>
</dbReference>
<accession>A0A1I7XUZ9</accession>
<dbReference type="GO" id="GO:0016405">
    <property type="term" value="F:CoA-ligase activity"/>
    <property type="evidence" value="ECO:0007669"/>
    <property type="project" value="TreeGrafter"/>
</dbReference>
<keyword evidence="4" id="KW-1185">Reference proteome</keyword>
<comment type="subcellular location">
    <subcellularLocation>
        <location evidence="1">Peroxisome</location>
    </subcellularLocation>
</comment>
<dbReference type="Gene3D" id="3.40.50.980">
    <property type="match status" value="2"/>
</dbReference>
<dbReference type="InterPro" id="IPR000873">
    <property type="entry name" value="AMP-dep_synth/lig_dom"/>
</dbReference>
<dbReference type="Gene3D" id="2.30.38.10">
    <property type="entry name" value="Luciferase, Domain 3"/>
    <property type="match status" value="1"/>
</dbReference>
<feature type="domain" description="AMP-dependent synthetase/ligase" evidence="3">
    <location>
        <begin position="31"/>
        <end position="383"/>
    </location>
</feature>
<dbReference type="PANTHER" id="PTHR24096">
    <property type="entry name" value="LONG-CHAIN-FATTY-ACID--COA LIGASE"/>
    <property type="match status" value="1"/>
</dbReference>
<dbReference type="Pfam" id="PF00501">
    <property type="entry name" value="AMP-binding"/>
    <property type="match status" value="1"/>
</dbReference>
<evidence type="ECO:0000256" key="1">
    <source>
        <dbReference type="ARBA" id="ARBA00004275"/>
    </source>
</evidence>
<dbReference type="Proteomes" id="UP000095283">
    <property type="component" value="Unplaced"/>
</dbReference>
<dbReference type="PANTHER" id="PTHR24096:SF257">
    <property type="entry name" value="ACYL-COA SYNTHETASE 7"/>
    <property type="match status" value="1"/>
</dbReference>
<organism evidence="4 5">
    <name type="scientific">Heterorhabditis bacteriophora</name>
    <name type="common">Entomopathogenic nematode worm</name>
    <dbReference type="NCBI Taxonomy" id="37862"/>
    <lineage>
        <taxon>Eukaryota</taxon>
        <taxon>Metazoa</taxon>
        <taxon>Ecdysozoa</taxon>
        <taxon>Nematoda</taxon>
        <taxon>Chromadorea</taxon>
        <taxon>Rhabditida</taxon>
        <taxon>Rhabditina</taxon>
        <taxon>Rhabditomorpha</taxon>
        <taxon>Strongyloidea</taxon>
        <taxon>Heterorhabditidae</taxon>
        <taxon>Heterorhabditis</taxon>
    </lineage>
</organism>
<evidence type="ECO:0000256" key="2">
    <source>
        <dbReference type="ARBA" id="ARBA00023140"/>
    </source>
</evidence>
<protein>
    <submittedName>
        <fullName evidence="5">AMP-binding domain-containing protein</fullName>
    </submittedName>
</protein>
<keyword evidence="2" id="KW-0576">Peroxisome</keyword>
<reference evidence="5" key="1">
    <citation type="submission" date="2016-11" db="UniProtKB">
        <authorList>
            <consortium name="WormBaseParasite"/>
        </authorList>
    </citation>
    <scope>IDENTIFICATION</scope>
</reference>
<name>A0A1I7XUZ9_HETBA</name>
<dbReference type="GO" id="GO:0005777">
    <property type="term" value="C:peroxisome"/>
    <property type="evidence" value="ECO:0007669"/>
    <property type="project" value="UniProtKB-SubCell"/>
</dbReference>
<evidence type="ECO:0000313" key="5">
    <source>
        <dbReference type="WBParaSite" id="Hba_21157"/>
    </source>
</evidence>
<evidence type="ECO:0000259" key="3">
    <source>
        <dbReference type="Pfam" id="PF00501"/>
    </source>
</evidence>
<sequence length="424" mass="46714">MIISSKFPLEKATKPFHEILLLQCIEMHKSDPKKMAMIMSDNEVDAVSFYQIYQYSTAFSVWLTNNGFKKGDILLLAMHNSWQFVICCLGAWAAGLVVSPTTSQFTYYELNYQIEDSTAKLVVTDDIMLPRILKAIEKLSVKSVICSSKSPSNYENVLDLMSIITSKLQKPSSSVEINMDEDLILLPYSSGTTGLPKGVMVSHSNYSSMLSAYIKKCSEDSKAIGLSKFIPPEKGVSFLPFYHVMGLFGTLINLYNGTTQIVMPRFDLKKFLQNIQDHKITSAAIVPAVAIVLAESPLLESYDLSSLLAIACGSAPLSKTISYGMTEMTCASHNGSIGAVEGSVGLLLPGTQMKIVSESGALCGPGEKGEMWIKGPQVMKGYWRREKQTREIMSSDGFMRTGKQLSSDALLVETTFDNFINNTY</sequence>
<dbReference type="PROSITE" id="PS00455">
    <property type="entry name" value="AMP_BINDING"/>
    <property type="match status" value="1"/>
</dbReference>
<proteinExistence type="predicted"/>